<keyword evidence="5" id="KW-0808">Transferase</keyword>
<evidence type="ECO:0000256" key="15">
    <source>
        <dbReference type="PROSITE-ProRule" id="PRU00421"/>
    </source>
</evidence>
<evidence type="ECO:0000256" key="12">
    <source>
        <dbReference type="ARBA" id="ARBA00040399"/>
    </source>
</evidence>
<feature type="domain" description="PTS EIIB type-1" evidence="17">
    <location>
        <begin position="10"/>
        <end position="92"/>
    </location>
</feature>
<keyword evidence="10 16" id="KW-0472">Membrane</keyword>
<dbReference type="GO" id="GO:0008982">
    <property type="term" value="F:protein-N(PI)-phosphohistidine-sugar phosphotransferase activity"/>
    <property type="evidence" value="ECO:0007669"/>
    <property type="project" value="InterPro"/>
</dbReference>
<dbReference type="SUPFAM" id="SSF55604">
    <property type="entry name" value="Glucose permease domain IIB"/>
    <property type="match status" value="1"/>
</dbReference>
<dbReference type="GO" id="GO:0016301">
    <property type="term" value="F:kinase activity"/>
    <property type="evidence" value="ECO:0007669"/>
    <property type="project" value="UniProtKB-KW"/>
</dbReference>
<dbReference type="RefSeq" id="WP_174938727.1">
    <property type="nucleotide sequence ID" value="NZ_CABVPY010000007.1"/>
</dbReference>
<dbReference type="InterPro" id="IPR018113">
    <property type="entry name" value="PTrfase_EIIB_Cys"/>
</dbReference>
<evidence type="ECO:0000256" key="10">
    <source>
        <dbReference type="ARBA" id="ARBA00023136"/>
    </source>
</evidence>
<feature type="transmembrane region" description="Helical" evidence="16">
    <location>
        <begin position="461"/>
        <end position="488"/>
    </location>
</feature>
<keyword evidence="2" id="KW-0813">Transport</keyword>
<evidence type="ECO:0000256" key="4">
    <source>
        <dbReference type="ARBA" id="ARBA00022597"/>
    </source>
</evidence>
<evidence type="ECO:0000256" key="7">
    <source>
        <dbReference type="ARBA" id="ARBA00022692"/>
    </source>
</evidence>
<dbReference type="PROSITE" id="PS01035">
    <property type="entry name" value="PTS_EIIB_TYPE_1_CYS"/>
    <property type="match status" value="1"/>
</dbReference>
<evidence type="ECO:0000313" key="20">
    <source>
        <dbReference type="Proteomes" id="UP000494170"/>
    </source>
</evidence>
<keyword evidence="3" id="KW-1003">Cell membrane</keyword>
<feature type="transmembrane region" description="Helical" evidence="16">
    <location>
        <begin position="356"/>
        <end position="379"/>
    </location>
</feature>
<feature type="transmembrane region" description="Helical" evidence="16">
    <location>
        <begin position="321"/>
        <end position="344"/>
    </location>
</feature>
<sequence>MTSDESARFDALARAILGAIGGASNVRRHFHCMTRLRLVLVDPDRADVAALKALPAVLGVVPGEPLQIVIGPGAVAQASAAFAAVLAEQPAQAAAVPADAGRPGAVTAVTAAAAPATGTREPVGRPARRNTAAHRFLRRIASIFTPLIPALIGAGLLNAIAGLLKVWAAQAPVGGTGTLMFAATVGSIIGSAFFAFLVIQVGMNAAAEFGGTPCLGGATAGILILPAIAKLPAFALSIIGEIALKPGQGGLMGALLAGALTAGIERSVRARIASAAQTLLAPTVALGLAGIATLFVIMPVAELLTQAVGSLTATLLRAGGMPAAFVLAASFVGLLMFGLHQALIPIHAQLIAQYGYTALFPILAMSGCGQAGAAFALYFRTRDPRLKQTIRNTLPTCMLGVSEPLLYGVTLPLGRPLITASLGGGMGALVLGYCAAHGHDVGATTIGPANLMLIPLVTGPMGLVASVATYCAAVAVAYSSGFVLTWFFGLSDAQRRADGTSGVDGKESQPAVAAAL</sequence>
<keyword evidence="8" id="KW-0418">Kinase</keyword>
<evidence type="ECO:0000256" key="2">
    <source>
        <dbReference type="ARBA" id="ARBA00022448"/>
    </source>
</evidence>
<evidence type="ECO:0000256" key="14">
    <source>
        <dbReference type="ARBA" id="ARBA00048265"/>
    </source>
</evidence>
<organism evidence="19 20">
    <name type="scientific">Burkholderia lata (strain ATCC 17760 / DSM 23089 / LMG 22485 / NCIMB 9086 / R18194 / 383)</name>
    <dbReference type="NCBI Taxonomy" id="482957"/>
    <lineage>
        <taxon>Bacteria</taxon>
        <taxon>Pseudomonadati</taxon>
        <taxon>Pseudomonadota</taxon>
        <taxon>Betaproteobacteria</taxon>
        <taxon>Burkholderiales</taxon>
        <taxon>Burkholderiaceae</taxon>
        <taxon>Burkholderia</taxon>
        <taxon>Burkholderia cepacia complex</taxon>
    </lineage>
</organism>
<dbReference type="InterPro" id="IPR013013">
    <property type="entry name" value="PTS_EIIC_1"/>
</dbReference>
<feature type="transmembrane region" description="Helical" evidence="16">
    <location>
        <begin position="179"/>
        <end position="202"/>
    </location>
</feature>
<feature type="transmembrane region" description="Helical" evidence="16">
    <location>
        <begin position="280"/>
        <end position="301"/>
    </location>
</feature>
<evidence type="ECO:0000256" key="8">
    <source>
        <dbReference type="ARBA" id="ARBA00022777"/>
    </source>
</evidence>
<dbReference type="GO" id="GO:0005886">
    <property type="term" value="C:plasma membrane"/>
    <property type="evidence" value="ECO:0007669"/>
    <property type="project" value="UniProtKB-SubCell"/>
</dbReference>
<dbReference type="PANTHER" id="PTHR30175">
    <property type="entry name" value="PHOSPHOTRANSFERASE SYSTEM TRANSPORT PROTEIN"/>
    <property type="match status" value="1"/>
</dbReference>
<comment type="catalytic activity">
    <reaction evidence="14">
        <text>N-acetyl-beta-D-muramate(out) + N(pros)-phospho-L-histidyl-[protein] = N-acetyl-beta-D-muramate 6-phosphate(in) + L-histidyl-[protein]</text>
        <dbReference type="Rhea" id="RHEA:33399"/>
        <dbReference type="Rhea" id="RHEA-COMP:9745"/>
        <dbReference type="Rhea" id="RHEA-COMP:9746"/>
        <dbReference type="ChEBI" id="CHEBI:29979"/>
        <dbReference type="ChEBI" id="CHEBI:58721"/>
        <dbReference type="ChEBI" id="CHEBI:64837"/>
        <dbReference type="ChEBI" id="CHEBI:64848"/>
        <dbReference type="EC" id="2.7.1.192"/>
    </reaction>
</comment>
<dbReference type="InterPro" id="IPR036878">
    <property type="entry name" value="Glu_permease_IIB"/>
</dbReference>
<evidence type="ECO:0000256" key="5">
    <source>
        <dbReference type="ARBA" id="ARBA00022679"/>
    </source>
</evidence>
<feature type="transmembrane region" description="Helical" evidence="16">
    <location>
        <begin position="143"/>
        <end position="167"/>
    </location>
</feature>
<accession>A0A6P2IUC5</accession>
<dbReference type="EC" id="2.7.1.192" evidence="11"/>
<dbReference type="PANTHER" id="PTHR30175:SF3">
    <property type="entry name" value="PTS SYSTEM N-ACETYLMURAMIC ACID-SPECIFIC EIIBC COMPONENT"/>
    <property type="match status" value="1"/>
</dbReference>
<dbReference type="GO" id="GO:0090588">
    <property type="term" value="F:protein-phosphocysteine-N-acetylmuramate phosphotransferase system transporter activity"/>
    <property type="evidence" value="ECO:0007669"/>
    <property type="project" value="TreeGrafter"/>
</dbReference>
<reference evidence="19 20" key="1">
    <citation type="submission" date="2019-09" db="EMBL/GenBank/DDBJ databases">
        <authorList>
            <person name="Depoorter E."/>
        </authorList>
    </citation>
    <scope>NUCLEOTIDE SEQUENCE [LARGE SCALE GENOMIC DNA]</scope>
    <source>
        <strain evidence="19">LMG 6863</strain>
    </source>
</reference>
<evidence type="ECO:0000313" key="19">
    <source>
        <dbReference type="EMBL" id="VWB34848.1"/>
    </source>
</evidence>
<keyword evidence="4" id="KW-0762">Sugar transport</keyword>
<evidence type="ECO:0000256" key="6">
    <source>
        <dbReference type="ARBA" id="ARBA00022683"/>
    </source>
</evidence>
<dbReference type="Proteomes" id="UP000494170">
    <property type="component" value="Unassembled WGS sequence"/>
</dbReference>
<feature type="domain" description="PTS EIIC type-1" evidence="18">
    <location>
        <begin position="138"/>
        <end position="502"/>
    </location>
</feature>
<dbReference type="Pfam" id="PF00367">
    <property type="entry name" value="PTS_EIIB"/>
    <property type="match status" value="1"/>
</dbReference>
<comment type="subcellular location">
    <subcellularLocation>
        <location evidence="1">Cell membrane</location>
        <topology evidence="1">Multi-pass membrane protein</topology>
    </subcellularLocation>
</comment>
<dbReference type="Pfam" id="PF02378">
    <property type="entry name" value="PTS_EIIC"/>
    <property type="match status" value="1"/>
</dbReference>
<evidence type="ECO:0000256" key="16">
    <source>
        <dbReference type="SAM" id="Phobius"/>
    </source>
</evidence>
<keyword evidence="7 16" id="KW-0812">Transmembrane</keyword>
<evidence type="ECO:0000256" key="1">
    <source>
        <dbReference type="ARBA" id="ARBA00004651"/>
    </source>
</evidence>
<dbReference type="InterPro" id="IPR003352">
    <property type="entry name" value="PTS_EIIC"/>
</dbReference>
<dbReference type="AlphaFoldDB" id="A0A6P2IUC5"/>
<keyword evidence="6" id="KW-0598">Phosphotransferase system</keyword>
<evidence type="ECO:0000256" key="11">
    <source>
        <dbReference type="ARBA" id="ARBA00039021"/>
    </source>
</evidence>
<evidence type="ECO:0000259" key="18">
    <source>
        <dbReference type="PROSITE" id="PS51103"/>
    </source>
</evidence>
<dbReference type="EMBL" id="CABVPY010000007">
    <property type="protein sequence ID" value="VWB34848.1"/>
    <property type="molecule type" value="Genomic_DNA"/>
</dbReference>
<dbReference type="InterPro" id="IPR001996">
    <property type="entry name" value="PTS_IIB_1"/>
</dbReference>
<dbReference type="PROSITE" id="PS51103">
    <property type="entry name" value="PTS_EIIC_TYPE_1"/>
    <property type="match status" value="1"/>
</dbReference>
<evidence type="ECO:0000259" key="17">
    <source>
        <dbReference type="PROSITE" id="PS51098"/>
    </source>
</evidence>
<name>A0A6P2IUC5_BURL3</name>
<dbReference type="CDD" id="cd00212">
    <property type="entry name" value="PTS_IIB_glc"/>
    <property type="match status" value="1"/>
</dbReference>
<dbReference type="Gene3D" id="3.30.1360.60">
    <property type="entry name" value="Glucose permease domain IIB"/>
    <property type="match status" value="1"/>
</dbReference>
<protein>
    <recommendedName>
        <fullName evidence="12">PTS system N-acetylmuramic acid-specific EIIBC component</fullName>
        <ecNumber evidence="11">2.7.1.192</ecNumber>
    </recommendedName>
    <alternativeName>
        <fullName evidence="13">EIIBC-MurNAc</fullName>
    </alternativeName>
</protein>
<dbReference type="PROSITE" id="PS51098">
    <property type="entry name" value="PTS_EIIB_TYPE_1"/>
    <property type="match status" value="1"/>
</dbReference>
<dbReference type="InterPro" id="IPR050558">
    <property type="entry name" value="PTS_Sugar-Specific_Components"/>
</dbReference>
<keyword evidence="9 16" id="KW-1133">Transmembrane helix</keyword>
<feature type="active site" description="Phosphocysteine intermediate; for EIIB activity" evidence="15">
    <location>
        <position position="32"/>
    </location>
</feature>
<proteinExistence type="predicted"/>
<evidence type="ECO:0000256" key="3">
    <source>
        <dbReference type="ARBA" id="ARBA00022475"/>
    </source>
</evidence>
<feature type="transmembrane region" description="Helical" evidence="16">
    <location>
        <begin position="214"/>
        <end position="239"/>
    </location>
</feature>
<evidence type="ECO:0000256" key="13">
    <source>
        <dbReference type="ARBA" id="ARBA00043021"/>
    </source>
</evidence>
<dbReference type="GO" id="GO:0009401">
    <property type="term" value="P:phosphoenolpyruvate-dependent sugar phosphotransferase system"/>
    <property type="evidence" value="ECO:0007669"/>
    <property type="project" value="UniProtKB-KW"/>
</dbReference>
<gene>
    <name evidence="19" type="ORF">BLA6863_01518</name>
</gene>
<evidence type="ECO:0000256" key="9">
    <source>
        <dbReference type="ARBA" id="ARBA00022989"/>
    </source>
</evidence>